<dbReference type="InterPro" id="IPR033479">
    <property type="entry name" value="dCache_1"/>
</dbReference>
<keyword evidence="5 8" id="KW-1133">Transmembrane helix</keyword>
<sequence>MNTTAVIPPRQARLKIQPVPIAFLATAFVVLVCASLLAIEGLRSWSARAIQLHQAEVESSQLVRALSQHADSTLKQVDAVLAGLSEQLELEGSSPVALQRLHKLLPTYVAELPQLNDLSIDDKNGQTLIHARNTQLPSISNADRDYFVFHRSNPARGPHIGTPARSRFNGAWVVTVSRRFNHADGSFAGVVLASVDIIYFKAYYDSFDIGRGGAIILSLDNGTILVRRPFFEDAIGKNMTVFPIFRDATAKNTAASVTLVTGQDGVERLIAYHHLDRYPLFLNVLRSKDDVFADWRTNTYLHLIGSAILALALGLLGWRLIHQINLRLLVEADLLVVQDSLKAINQSLEQLALHDALTGLANRRHFDTALRDEFIRAMRNGSSLALIMMDVDYFKQYNDAYGHLAGDACLQRISQVVKTGQNRPGDLATRYGGEELAVLLPNTSLAGAMAVAEKIRLGIIDLKIVHPRNPAGVVTLSAGVDAFVPVRDGNTPLELIQAADKALYAAKSSGRNRVCSHADAQSAPPA</sequence>
<dbReference type="PANTHER" id="PTHR45138">
    <property type="entry name" value="REGULATORY COMPONENTS OF SENSORY TRANSDUCTION SYSTEM"/>
    <property type="match status" value="1"/>
</dbReference>
<keyword evidence="4 8" id="KW-0812">Transmembrane</keyword>
<dbReference type="EC" id="2.7.7.65" evidence="2"/>
<accession>A0ABW0MCQ6</accession>
<evidence type="ECO:0000256" key="1">
    <source>
        <dbReference type="ARBA" id="ARBA00004651"/>
    </source>
</evidence>
<feature type="domain" description="GGDEF" evidence="9">
    <location>
        <begin position="382"/>
        <end position="519"/>
    </location>
</feature>
<evidence type="ECO:0000259" key="9">
    <source>
        <dbReference type="PROSITE" id="PS50887"/>
    </source>
</evidence>
<evidence type="ECO:0000256" key="3">
    <source>
        <dbReference type="ARBA" id="ARBA00022475"/>
    </source>
</evidence>
<dbReference type="InterPro" id="IPR050469">
    <property type="entry name" value="Diguanylate_Cyclase"/>
</dbReference>
<evidence type="ECO:0000256" key="5">
    <source>
        <dbReference type="ARBA" id="ARBA00022989"/>
    </source>
</evidence>
<evidence type="ECO:0000256" key="4">
    <source>
        <dbReference type="ARBA" id="ARBA00022692"/>
    </source>
</evidence>
<reference evidence="11" key="1">
    <citation type="journal article" date="2019" name="Int. J. Syst. Evol. Microbiol.">
        <title>The Global Catalogue of Microorganisms (GCM) 10K type strain sequencing project: providing services to taxonomists for standard genome sequencing and annotation.</title>
        <authorList>
            <consortium name="The Broad Institute Genomics Platform"/>
            <consortium name="The Broad Institute Genome Sequencing Center for Infectious Disease"/>
            <person name="Wu L."/>
            <person name="Ma J."/>
        </authorList>
    </citation>
    <scope>NUCLEOTIDE SEQUENCE [LARGE SCALE GENOMIC DNA]</scope>
    <source>
        <strain evidence="11">JCM 17066</strain>
    </source>
</reference>
<keyword evidence="11" id="KW-1185">Reference proteome</keyword>
<dbReference type="SMART" id="SM00267">
    <property type="entry name" value="GGDEF"/>
    <property type="match status" value="1"/>
</dbReference>
<comment type="caution">
    <text evidence="10">The sequence shown here is derived from an EMBL/GenBank/DDBJ whole genome shotgun (WGS) entry which is preliminary data.</text>
</comment>
<dbReference type="SUPFAM" id="SSF55073">
    <property type="entry name" value="Nucleotide cyclase"/>
    <property type="match status" value="1"/>
</dbReference>
<feature type="transmembrane region" description="Helical" evidence="8">
    <location>
        <begin position="20"/>
        <end position="39"/>
    </location>
</feature>
<dbReference type="InterPro" id="IPR000160">
    <property type="entry name" value="GGDEF_dom"/>
</dbReference>
<name>A0ABW0MCQ6_9BURK</name>
<dbReference type="Gene3D" id="3.30.70.270">
    <property type="match status" value="1"/>
</dbReference>
<evidence type="ECO:0000256" key="6">
    <source>
        <dbReference type="ARBA" id="ARBA00023136"/>
    </source>
</evidence>
<dbReference type="EMBL" id="JBHSMT010000023">
    <property type="protein sequence ID" value="MFC5474867.1"/>
    <property type="molecule type" value="Genomic_DNA"/>
</dbReference>
<keyword evidence="3" id="KW-1003">Cell membrane</keyword>
<dbReference type="CDD" id="cd01949">
    <property type="entry name" value="GGDEF"/>
    <property type="match status" value="1"/>
</dbReference>
<dbReference type="Proteomes" id="UP001596045">
    <property type="component" value="Unassembled WGS sequence"/>
</dbReference>
<dbReference type="Pfam" id="PF00990">
    <property type="entry name" value="GGDEF"/>
    <property type="match status" value="1"/>
</dbReference>
<gene>
    <name evidence="10" type="ORF">ACFPM8_12970</name>
</gene>
<evidence type="ECO:0000256" key="8">
    <source>
        <dbReference type="SAM" id="Phobius"/>
    </source>
</evidence>
<dbReference type="Gene3D" id="3.30.450.20">
    <property type="entry name" value="PAS domain"/>
    <property type="match status" value="2"/>
</dbReference>
<dbReference type="RefSeq" id="WP_378997976.1">
    <property type="nucleotide sequence ID" value="NZ_JBHSMT010000023.1"/>
</dbReference>
<keyword evidence="6 8" id="KW-0472">Membrane</keyword>
<evidence type="ECO:0000256" key="7">
    <source>
        <dbReference type="ARBA" id="ARBA00034247"/>
    </source>
</evidence>
<dbReference type="NCBIfam" id="TIGR00254">
    <property type="entry name" value="GGDEF"/>
    <property type="match status" value="1"/>
</dbReference>
<organism evidence="10 11">
    <name type="scientific">Paraherbaspirillum soli</name>
    <dbReference type="NCBI Taxonomy" id="631222"/>
    <lineage>
        <taxon>Bacteria</taxon>
        <taxon>Pseudomonadati</taxon>
        <taxon>Pseudomonadota</taxon>
        <taxon>Betaproteobacteria</taxon>
        <taxon>Burkholderiales</taxon>
        <taxon>Oxalobacteraceae</taxon>
        <taxon>Paraherbaspirillum</taxon>
    </lineage>
</organism>
<protein>
    <recommendedName>
        <fullName evidence="2">diguanylate cyclase</fullName>
        <ecNumber evidence="2">2.7.7.65</ecNumber>
    </recommendedName>
</protein>
<dbReference type="GO" id="GO:0052621">
    <property type="term" value="F:diguanylate cyclase activity"/>
    <property type="evidence" value="ECO:0007669"/>
    <property type="project" value="UniProtKB-EC"/>
</dbReference>
<evidence type="ECO:0000313" key="11">
    <source>
        <dbReference type="Proteomes" id="UP001596045"/>
    </source>
</evidence>
<dbReference type="PANTHER" id="PTHR45138:SF9">
    <property type="entry name" value="DIGUANYLATE CYCLASE DGCM-RELATED"/>
    <property type="match status" value="1"/>
</dbReference>
<keyword evidence="10" id="KW-0548">Nucleotidyltransferase</keyword>
<dbReference type="PROSITE" id="PS50887">
    <property type="entry name" value="GGDEF"/>
    <property type="match status" value="1"/>
</dbReference>
<dbReference type="Pfam" id="PF02743">
    <property type="entry name" value="dCache_1"/>
    <property type="match status" value="1"/>
</dbReference>
<dbReference type="CDD" id="cd12914">
    <property type="entry name" value="PDC1_DGC_like"/>
    <property type="match status" value="1"/>
</dbReference>
<feature type="transmembrane region" description="Helical" evidence="8">
    <location>
        <begin position="300"/>
        <end position="321"/>
    </location>
</feature>
<comment type="catalytic activity">
    <reaction evidence="7">
        <text>2 GTP = 3',3'-c-di-GMP + 2 diphosphate</text>
        <dbReference type="Rhea" id="RHEA:24898"/>
        <dbReference type="ChEBI" id="CHEBI:33019"/>
        <dbReference type="ChEBI" id="CHEBI:37565"/>
        <dbReference type="ChEBI" id="CHEBI:58805"/>
        <dbReference type="EC" id="2.7.7.65"/>
    </reaction>
</comment>
<comment type="subcellular location">
    <subcellularLocation>
        <location evidence="1">Cell membrane</location>
        <topology evidence="1">Multi-pass membrane protein</topology>
    </subcellularLocation>
</comment>
<dbReference type="CDD" id="cd12915">
    <property type="entry name" value="PDC2_DGC_like"/>
    <property type="match status" value="1"/>
</dbReference>
<dbReference type="InterPro" id="IPR029787">
    <property type="entry name" value="Nucleotide_cyclase"/>
</dbReference>
<keyword evidence="10" id="KW-0808">Transferase</keyword>
<evidence type="ECO:0000313" key="10">
    <source>
        <dbReference type="EMBL" id="MFC5474867.1"/>
    </source>
</evidence>
<proteinExistence type="predicted"/>
<evidence type="ECO:0000256" key="2">
    <source>
        <dbReference type="ARBA" id="ARBA00012528"/>
    </source>
</evidence>
<dbReference type="InterPro" id="IPR043128">
    <property type="entry name" value="Rev_trsase/Diguanyl_cyclase"/>
</dbReference>